<dbReference type="SUPFAM" id="SSF55729">
    <property type="entry name" value="Acyl-CoA N-acyltransferases (Nat)"/>
    <property type="match status" value="1"/>
</dbReference>
<name>A0A0Q9YPS0_9GAMM</name>
<organism evidence="2">
    <name type="scientific">Candidatus Berkiella cookevillensis</name>
    <dbReference type="NCBI Taxonomy" id="437022"/>
    <lineage>
        <taxon>Bacteria</taxon>
        <taxon>Pseudomonadati</taxon>
        <taxon>Pseudomonadota</taxon>
        <taxon>Gammaproteobacteria</taxon>
        <taxon>Candidatus Berkiellales</taxon>
        <taxon>Candidatus Berkiellaceae</taxon>
        <taxon>Candidatus Berkiella</taxon>
    </lineage>
</organism>
<gene>
    <name evidence="3" type="ORF">CC99x_002040</name>
    <name evidence="2" type="ORF">CC99x_00696</name>
</gene>
<comment type="caution">
    <text evidence="2">The sequence shown here is derived from an EMBL/GenBank/DDBJ whole genome shotgun (WGS) entry which is preliminary data.</text>
</comment>
<dbReference type="InterPro" id="IPR016181">
    <property type="entry name" value="Acyl_CoA_acyltransferase"/>
</dbReference>
<dbReference type="EMBL" id="LKHV01000002">
    <property type="protein sequence ID" value="KRG19682.1"/>
    <property type="molecule type" value="Genomic_DNA"/>
</dbReference>
<dbReference type="Gene3D" id="3.40.630.30">
    <property type="match status" value="1"/>
</dbReference>
<dbReference type="InterPro" id="IPR000182">
    <property type="entry name" value="GNAT_dom"/>
</dbReference>
<keyword evidence="4" id="KW-1185">Reference proteome</keyword>
<dbReference type="OrthoDB" id="9801656at2"/>
<dbReference type="GO" id="GO:0016747">
    <property type="term" value="F:acyltransferase activity, transferring groups other than amino-acyl groups"/>
    <property type="evidence" value="ECO:0007669"/>
    <property type="project" value="InterPro"/>
</dbReference>
<dbReference type="RefSeq" id="WP_057623681.1">
    <property type="nucleotide sequence ID" value="NZ_LKHV02000001.1"/>
</dbReference>
<dbReference type="Proteomes" id="UP000051494">
    <property type="component" value="Unassembled WGS sequence"/>
</dbReference>
<evidence type="ECO:0000259" key="1">
    <source>
        <dbReference type="Pfam" id="PF13302"/>
    </source>
</evidence>
<proteinExistence type="predicted"/>
<protein>
    <submittedName>
        <fullName evidence="3">GNAT family N-acetyltransferase</fullName>
    </submittedName>
</protein>
<reference evidence="3" key="3">
    <citation type="submission" date="2021-06" db="EMBL/GenBank/DDBJ databases">
        <title>Genomic Description and Analysis of Intracellular Bacteria, Candidatus Berkiella cookevillensis and Candidatus Berkiella aquae.</title>
        <authorList>
            <person name="Kidane D.T."/>
            <person name="Mehari Y.T."/>
            <person name="Rice F.C."/>
            <person name="Arivett B.A."/>
            <person name="Farone A.L."/>
            <person name="Berk S.G."/>
            <person name="Farone M.B."/>
        </authorList>
    </citation>
    <scope>NUCLEOTIDE SEQUENCE</scope>
    <source>
        <strain evidence="3">CC99</strain>
    </source>
</reference>
<accession>A0A0Q9YPS0</accession>
<dbReference type="EMBL" id="LKHV02000001">
    <property type="protein sequence ID" value="MCS5707679.1"/>
    <property type="molecule type" value="Genomic_DNA"/>
</dbReference>
<reference evidence="3" key="2">
    <citation type="journal article" date="2016" name="Genome Announc.">
        <title>Draft Genome Sequences of Two Novel Amoeba-Resistant Intranuclear Bacteria, 'Candidatus Berkiella cookevillensis' and 'Candidatus Berkiella aquae'.</title>
        <authorList>
            <person name="Mehari Y.T."/>
            <person name="Arivett B.A."/>
            <person name="Farone A.L."/>
            <person name="Gunderson J.H."/>
            <person name="Farone M.B."/>
        </authorList>
    </citation>
    <scope>NUCLEOTIDE SEQUENCE</scope>
    <source>
        <strain evidence="3">CC99</strain>
    </source>
</reference>
<evidence type="ECO:0000313" key="3">
    <source>
        <dbReference type="EMBL" id="MCS5707679.1"/>
    </source>
</evidence>
<dbReference type="STRING" id="437022.CC99x_00696"/>
<dbReference type="PANTHER" id="PTHR43415">
    <property type="entry name" value="SPERMIDINE N(1)-ACETYLTRANSFERASE"/>
    <property type="match status" value="1"/>
</dbReference>
<sequence length="181" mass="20898">MTIEAHFTPTIHHPKLSLVAFDKSHLCQRYVDWLNLKENVQFSELRHKTHTLESCTNYFHSMQSGKHYFWAIMHQSSGQHIGNLSAYIDPHNLIADLAILIGEPEYKGKGYGLLAWILAMDYLLVKKQFRKITAGTMSINTPMLQIFKKSDMRIEAVRQSHYLWNSKAVDIVLAAKFNPIL</sequence>
<evidence type="ECO:0000313" key="4">
    <source>
        <dbReference type="Proteomes" id="UP000051494"/>
    </source>
</evidence>
<feature type="domain" description="N-acetyltransferase" evidence="1">
    <location>
        <begin position="18"/>
        <end position="153"/>
    </location>
</feature>
<dbReference type="AlphaFoldDB" id="A0A0Q9YPS0"/>
<dbReference type="PANTHER" id="PTHR43415:SF3">
    <property type="entry name" value="GNAT-FAMILY ACETYLTRANSFERASE"/>
    <property type="match status" value="1"/>
</dbReference>
<dbReference type="Pfam" id="PF13302">
    <property type="entry name" value="Acetyltransf_3"/>
    <property type="match status" value="1"/>
</dbReference>
<reference evidence="2" key="1">
    <citation type="submission" date="2015-09" db="EMBL/GenBank/DDBJ databases">
        <title>Draft Genome Sequences of Two Novel Amoeba-resistant Intranuclear Bacteria, Candidatus Berkiella cookevillensis and Candidatus Berkiella aquae.</title>
        <authorList>
            <person name="Mehari Y.T."/>
            <person name="Arivett B.A."/>
            <person name="Farone A.L."/>
            <person name="Gunderson J.H."/>
            <person name="Farone M.B."/>
        </authorList>
    </citation>
    <scope>NUCLEOTIDE SEQUENCE [LARGE SCALE GENOMIC DNA]</scope>
    <source>
        <strain evidence="2">CC99</strain>
    </source>
</reference>
<evidence type="ECO:0000313" key="2">
    <source>
        <dbReference type="EMBL" id="KRG19682.1"/>
    </source>
</evidence>